<dbReference type="InterPro" id="IPR036688">
    <property type="entry name" value="MoeA_C_domain_IV_sf"/>
</dbReference>
<dbReference type="Pfam" id="PF03453">
    <property type="entry name" value="MoeA_N"/>
    <property type="match status" value="1"/>
</dbReference>
<comment type="similarity">
    <text evidence="2">In the N-terminal section; belongs to the MoaB/Mog family.</text>
</comment>
<dbReference type="PANTHER" id="PTHR10192:SF5">
    <property type="entry name" value="GEPHYRIN"/>
    <property type="match status" value="1"/>
</dbReference>
<dbReference type="InterPro" id="IPR008284">
    <property type="entry name" value="MoCF_biosynth_CS"/>
</dbReference>
<evidence type="ECO:0000313" key="8">
    <source>
        <dbReference type="Proteomes" id="UP000215453"/>
    </source>
</evidence>
<dbReference type="NCBIfam" id="NF045515">
    <property type="entry name" value="Glp_gephyrin"/>
    <property type="match status" value="1"/>
</dbReference>
<comment type="similarity">
    <text evidence="3">In the C-terminal section; belongs to the MoeA family.</text>
</comment>
<dbReference type="UniPathway" id="UPA00344"/>
<dbReference type="InterPro" id="IPR036425">
    <property type="entry name" value="MoaB/Mog-like_dom_sf"/>
</dbReference>
<accession>A0A1Y6LSM8</accession>
<evidence type="ECO:0000256" key="4">
    <source>
        <dbReference type="ARBA" id="ARBA00023150"/>
    </source>
</evidence>
<dbReference type="InterPro" id="IPR005110">
    <property type="entry name" value="MoeA_linker/N"/>
</dbReference>
<evidence type="ECO:0000256" key="1">
    <source>
        <dbReference type="ARBA" id="ARBA00005046"/>
    </source>
</evidence>
<dbReference type="InterPro" id="IPR005111">
    <property type="entry name" value="MoeA_C_domain_IV"/>
</dbReference>
<dbReference type="Gene3D" id="3.40.980.10">
    <property type="entry name" value="MoaB/Mog-like domain"/>
    <property type="match status" value="2"/>
</dbReference>
<dbReference type="PROSITE" id="PS01079">
    <property type="entry name" value="MOCF_BIOSYNTHESIS_2"/>
    <property type="match status" value="1"/>
</dbReference>
<feature type="compositionally biased region" description="Basic residues" evidence="5">
    <location>
        <begin position="351"/>
        <end position="373"/>
    </location>
</feature>
<dbReference type="InterPro" id="IPR038987">
    <property type="entry name" value="MoeA-like"/>
</dbReference>
<proteinExistence type="inferred from homology"/>
<evidence type="ECO:0000259" key="6">
    <source>
        <dbReference type="SMART" id="SM00852"/>
    </source>
</evidence>
<dbReference type="CDD" id="cd00887">
    <property type="entry name" value="MoeA"/>
    <property type="match status" value="1"/>
</dbReference>
<dbReference type="PANTHER" id="PTHR10192">
    <property type="entry name" value="MOLYBDOPTERIN BIOSYNTHESIS PROTEIN"/>
    <property type="match status" value="1"/>
</dbReference>
<dbReference type="GO" id="GO:0061599">
    <property type="term" value="F:molybdopterin molybdotransferase activity"/>
    <property type="evidence" value="ECO:0007669"/>
    <property type="project" value="TreeGrafter"/>
</dbReference>
<feature type="domain" description="MoaB/Mog" evidence="6">
    <location>
        <begin position="161"/>
        <end position="309"/>
    </location>
</feature>
<dbReference type="Proteomes" id="UP000215453">
    <property type="component" value="Chromosome 9"/>
</dbReference>
<dbReference type="GO" id="GO:0005829">
    <property type="term" value="C:cytosol"/>
    <property type="evidence" value="ECO:0007669"/>
    <property type="project" value="TreeGrafter"/>
</dbReference>
<dbReference type="SUPFAM" id="SSF63867">
    <property type="entry name" value="MoeA C-terminal domain-like"/>
    <property type="match status" value="1"/>
</dbReference>
<organism evidence="7 8">
    <name type="scientific">Zymoseptoria tritici ST99CH_1A5</name>
    <dbReference type="NCBI Taxonomy" id="1276529"/>
    <lineage>
        <taxon>Eukaryota</taxon>
        <taxon>Fungi</taxon>
        <taxon>Dikarya</taxon>
        <taxon>Ascomycota</taxon>
        <taxon>Pezizomycotina</taxon>
        <taxon>Dothideomycetes</taxon>
        <taxon>Dothideomycetidae</taxon>
        <taxon>Mycosphaerellales</taxon>
        <taxon>Mycosphaerellaceae</taxon>
        <taxon>Zymoseptoria</taxon>
    </lineage>
</organism>
<feature type="domain" description="MoaB/Mog" evidence="6">
    <location>
        <begin position="590"/>
        <end position="740"/>
    </location>
</feature>
<keyword evidence="4" id="KW-0501">Molybdenum cofactor biosynthesis</keyword>
<sequence length="833" mass="88417">MAAPQTKGYRSYSQPGKAYHNPRERHSLSVFDSMTSSHGGHNVQHVDFGYDSLRIVRTAGTAPLHGRFRRANHADCWQPDQQLDVGDVQSNWGPSRIDVLDHVEGEKKEKQDEKEDVEGALRKTIYPKRNNSVAPDLTFNRPSIPVNSCPNMASPSRLRAAIIVVSETASRDASTDKGVPALQATFAESGGDQWAADDTQIVRDDVLEIQRAITQRTDGKDAVNLIVTSGGTGFAQRDVTPEAVAPLIHKHATGLVHAMLSASFSITPFAAMARPVAGVRNNTLIITLPGSPKGAKENLEAILKLLPHACQQIAGMDSRTLHVGGVKKLEQDANVSVAGQAQGHSHDHSHSHSHSHSHGHSHGHGHHHGPKAHTKPEDRPVSNDPSAGPTGRHRQSPYPMLSVDDALAQISQHTPSPSIIKAAVNESLIGSVLAEDVTANEAVPAFRASIVDGYAIVASDHILVPSTKGVFEVTGISHAQAGKDMPTLRSGEVARITTGAPLPPGATAVVMVEDTVIRSKTDDGTEEKQVEILTDEIKPGENVREVGSDVAAGATILKKGEGITAIGGEFGLLASVGTTEVSIYRKPIIGVLSTGDEIVPHDRPGSLRLGEVRDTNRPTLLTAIKGTGFEGIDLGIASDQPGALETALRSALRTCDILITTGGVSMGELDLLKPTIERQLGGTIHFGRVSMKPGKPTTFATIPFKSNDGEDVTKVIFSLPGNPASAVVTYHLFVLPALHKMAGISPVGLPRVQVVLDEEVRLDPQRAEYHRAVVSVGADGTLRAASTGFQRSSAIGSFKGANALLCLPTKEGSLKKGERVDALLMGRIVSRLG</sequence>
<protein>
    <recommendedName>
        <fullName evidence="6">MoaB/Mog domain-containing protein</fullName>
    </recommendedName>
</protein>
<feature type="region of interest" description="Disordered" evidence="5">
    <location>
        <begin position="1"/>
        <end position="21"/>
    </location>
</feature>
<reference evidence="7 8" key="1">
    <citation type="submission" date="2016-10" db="EMBL/GenBank/DDBJ databases">
        <authorList>
            <person name="Varghese N."/>
        </authorList>
    </citation>
    <scope>NUCLEOTIDE SEQUENCE [LARGE SCALE GENOMIC DNA]</scope>
</reference>
<dbReference type="FunFam" id="3.40.980.10:FF:000011">
    <property type="entry name" value="Molybdopterin molybdenumtransferase"/>
    <property type="match status" value="1"/>
</dbReference>
<dbReference type="Pfam" id="PF00994">
    <property type="entry name" value="MoCF_biosynth"/>
    <property type="match status" value="2"/>
</dbReference>
<dbReference type="Gene3D" id="2.170.190.11">
    <property type="entry name" value="Molybdopterin biosynthesis moea protein, domain 3"/>
    <property type="match status" value="1"/>
</dbReference>
<feature type="region of interest" description="Disordered" evidence="5">
    <location>
        <begin position="336"/>
        <end position="398"/>
    </location>
</feature>
<gene>
    <name evidence="7" type="ORF">ZT1A5_G8849</name>
</gene>
<dbReference type="SMART" id="SM00852">
    <property type="entry name" value="MoCF_biosynth"/>
    <property type="match status" value="2"/>
</dbReference>
<dbReference type="EMBL" id="LT882684">
    <property type="protein sequence ID" value="SMY27404.1"/>
    <property type="molecule type" value="Genomic_DNA"/>
</dbReference>
<dbReference type="Gene3D" id="3.90.105.10">
    <property type="entry name" value="Molybdopterin biosynthesis moea protein, domain 2"/>
    <property type="match status" value="1"/>
</dbReference>
<dbReference type="InterPro" id="IPR001453">
    <property type="entry name" value="MoaB/Mog_dom"/>
</dbReference>
<evidence type="ECO:0000256" key="3">
    <source>
        <dbReference type="ARBA" id="ARBA00008339"/>
    </source>
</evidence>
<dbReference type="AlphaFoldDB" id="A0A1Y6LSM8"/>
<evidence type="ECO:0000313" key="7">
    <source>
        <dbReference type="EMBL" id="SMY27404.1"/>
    </source>
</evidence>
<dbReference type="SUPFAM" id="SSF63882">
    <property type="entry name" value="MoeA N-terminal region -like"/>
    <property type="match status" value="1"/>
</dbReference>
<dbReference type="SUPFAM" id="SSF53218">
    <property type="entry name" value="Molybdenum cofactor biosynthesis proteins"/>
    <property type="match status" value="2"/>
</dbReference>
<dbReference type="GO" id="GO:0006777">
    <property type="term" value="P:Mo-molybdopterin cofactor biosynthetic process"/>
    <property type="evidence" value="ECO:0007669"/>
    <property type="project" value="UniProtKB-KW"/>
</dbReference>
<evidence type="ECO:0000256" key="5">
    <source>
        <dbReference type="SAM" id="MobiDB-lite"/>
    </source>
</evidence>
<dbReference type="InterPro" id="IPR036135">
    <property type="entry name" value="MoeA_linker/N_sf"/>
</dbReference>
<dbReference type="FunFam" id="2.170.190.11:FF:000002">
    <property type="entry name" value="Molybdopterin molybdenumtransferase"/>
    <property type="match status" value="1"/>
</dbReference>
<dbReference type="Pfam" id="PF03454">
    <property type="entry name" value="MoeA_C"/>
    <property type="match status" value="1"/>
</dbReference>
<name>A0A1Y6LSM8_ZYMTR</name>
<dbReference type="Gene3D" id="2.40.340.10">
    <property type="entry name" value="MoeA, C-terminal, domain IV"/>
    <property type="match status" value="1"/>
</dbReference>
<dbReference type="NCBIfam" id="TIGR00177">
    <property type="entry name" value="molyb_syn"/>
    <property type="match status" value="1"/>
</dbReference>
<dbReference type="CDD" id="cd00886">
    <property type="entry name" value="MogA_MoaB"/>
    <property type="match status" value="1"/>
</dbReference>
<evidence type="ECO:0000256" key="2">
    <source>
        <dbReference type="ARBA" id="ARBA00007589"/>
    </source>
</evidence>
<comment type="pathway">
    <text evidence="1">Cofactor biosynthesis; molybdopterin biosynthesis.</text>
</comment>